<dbReference type="AlphaFoldDB" id="A0A9P6CDA9"/>
<name>A0A9P6CDA9_9AGAR</name>
<evidence type="ECO:0000313" key="1">
    <source>
        <dbReference type="EMBL" id="KAF9456833.1"/>
    </source>
</evidence>
<comment type="caution">
    <text evidence="1">The sequence shown here is derived from an EMBL/GenBank/DDBJ whole genome shotgun (WGS) entry which is preliminary data.</text>
</comment>
<organism evidence="1 2">
    <name type="scientific">Collybia nuda</name>
    <dbReference type="NCBI Taxonomy" id="64659"/>
    <lineage>
        <taxon>Eukaryota</taxon>
        <taxon>Fungi</taxon>
        <taxon>Dikarya</taxon>
        <taxon>Basidiomycota</taxon>
        <taxon>Agaricomycotina</taxon>
        <taxon>Agaricomycetes</taxon>
        <taxon>Agaricomycetidae</taxon>
        <taxon>Agaricales</taxon>
        <taxon>Tricholomatineae</taxon>
        <taxon>Clitocybaceae</taxon>
        <taxon>Collybia</taxon>
    </lineage>
</organism>
<keyword evidence="2" id="KW-1185">Reference proteome</keyword>
<dbReference type="EMBL" id="MU150401">
    <property type="protein sequence ID" value="KAF9456833.1"/>
    <property type="molecule type" value="Genomic_DNA"/>
</dbReference>
<reference evidence="1" key="1">
    <citation type="submission" date="2020-11" db="EMBL/GenBank/DDBJ databases">
        <authorList>
            <consortium name="DOE Joint Genome Institute"/>
            <person name="Ahrendt S."/>
            <person name="Riley R."/>
            <person name="Andreopoulos W."/>
            <person name="Labutti K."/>
            <person name="Pangilinan J."/>
            <person name="Ruiz-Duenas F.J."/>
            <person name="Barrasa J.M."/>
            <person name="Sanchez-Garcia M."/>
            <person name="Camarero S."/>
            <person name="Miyauchi S."/>
            <person name="Serrano A."/>
            <person name="Linde D."/>
            <person name="Babiker R."/>
            <person name="Drula E."/>
            <person name="Ayuso-Fernandez I."/>
            <person name="Pacheco R."/>
            <person name="Padilla G."/>
            <person name="Ferreira P."/>
            <person name="Barriuso J."/>
            <person name="Kellner H."/>
            <person name="Castanera R."/>
            <person name="Alfaro M."/>
            <person name="Ramirez L."/>
            <person name="Pisabarro A.G."/>
            <person name="Kuo A."/>
            <person name="Tritt A."/>
            <person name="Lipzen A."/>
            <person name="He G."/>
            <person name="Yan M."/>
            <person name="Ng V."/>
            <person name="Cullen D."/>
            <person name="Martin F."/>
            <person name="Rosso M.-N."/>
            <person name="Henrissat B."/>
            <person name="Hibbett D."/>
            <person name="Martinez A.T."/>
            <person name="Grigoriev I.V."/>
        </authorList>
    </citation>
    <scope>NUCLEOTIDE SEQUENCE</scope>
    <source>
        <strain evidence="1">CBS 247.69</strain>
    </source>
</reference>
<protein>
    <submittedName>
        <fullName evidence="1">Uncharacterized protein</fullName>
    </submittedName>
</protein>
<proteinExistence type="predicted"/>
<evidence type="ECO:0000313" key="2">
    <source>
        <dbReference type="Proteomes" id="UP000807353"/>
    </source>
</evidence>
<sequence>MDALTIIVTVCTLAKSIKEWIEACSEKKAVTRQIAQTVDQVQHILSPLQEGDLAAQIEPQTLGIVKSIGSSLTKTQEHLFVWRVRPSRRILAMLSPSSVVKELKEDDSQLKQQLIMLIASISVIGFVEKLRKRHPIHPSSIVGQSIPVLPQSVVLGPISNKEVREFWSGYVGAELPYISGDEFCTRLGVWMGQVLDTTTRKGLMLRIDEFAIGGITPADLQSVVGTGSLRGFVNIYSKDSSLSPSTSSSLQKRDWWYTNPNKQKVALPLLVWIDDHPLANIGIVREAQNRGINVVQLKSTAIAKDWVKSHSDFLRYNDHPSKVRFISDNHRNEHTTRIFLNMSAGENILRYLRGRKYKFPVLIYCGRSINQTTYVQDHTLSGSTNSPHVTTQYVRSLAEGKSDDTKWMGFNTMGI</sequence>
<dbReference type="Proteomes" id="UP000807353">
    <property type="component" value="Unassembled WGS sequence"/>
</dbReference>
<dbReference type="OrthoDB" id="3254241at2759"/>
<gene>
    <name evidence="1" type="ORF">BDZ94DRAFT_1314782</name>
</gene>
<accession>A0A9P6CDA9</accession>